<reference evidence="3 4" key="1">
    <citation type="journal article" date="2019" name="Int. J. Syst. Evol. Microbiol.">
        <title>The Global Catalogue of Microorganisms (GCM) 10K type strain sequencing project: providing services to taxonomists for standard genome sequencing and annotation.</title>
        <authorList>
            <consortium name="The Broad Institute Genomics Platform"/>
            <consortium name="The Broad Institute Genome Sequencing Center for Infectious Disease"/>
            <person name="Wu L."/>
            <person name="Ma J."/>
        </authorList>
    </citation>
    <scope>NUCLEOTIDE SEQUENCE [LARGE SCALE GENOMIC DNA]</scope>
    <source>
        <strain evidence="3 4">JCM 13002</strain>
    </source>
</reference>
<dbReference type="Proteomes" id="UP001499987">
    <property type="component" value="Unassembled WGS sequence"/>
</dbReference>
<evidence type="ECO:0000313" key="3">
    <source>
        <dbReference type="EMBL" id="GAA1086677.1"/>
    </source>
</evidence>
<feature type="transmembrane region" description="Helical" evidence="2">
    <location>
        <begin position="300"/>
        <end position="333"/>
    </location>
</feature>
<comment type="caution">
    <text evidence="3">The sequence shown here is derived from an EMBL/GenBank/DDBJ whole genome shotgun (WGS) entry which is preliminary data.</text>
</comment>
<keyword evidence="2" id="KW-0812">Transmembrane</keyword>
<dbReference type="EMBL" id="BAAALD010000028">
    <property type="protein sequence ID" value="GAA1086677.1"/>
    <property type="molecule type" value="Genomic_DNA"/>
</dbReference>
<dbReference type="Pfam" id="PF24400">
    <property type="entry name" value="DUF7544"/>
    <property type="match status" value="1"/>
</dbReference>
<feature type="transmembrane region" description="Helical" evidence="2">
    <location>
        <begin position="63"/>
        <end position="85"/>
    </location>
</feature>
<feature type="compositionally biased region" description="Low complexity" evidence="1">
    <location>
        <begin position="362"/>
        <end position="373"/>
    </location>
</feature>
<dbReference type="InterPro" id="IPR055966">
    <property type="entry name" value="DUF7544"/>
</dbReference>
<keyword evidence="4" id="KW-1185">Reference proteome</keyword>
<feature type="transmembrane region" description="Helical" evidence="2">
    <location>
        <begin position="105"/>
        <end position="136"/>
    </location>
</feature>
<gene>
    <name evidence="3" type="ORF">GCM10009663_32910</name>
</gene>
<protein>
    <recommendedName>
        <fullName evidence="5">Glycerophosphoryl diester phosphodiesterase membrane domain-containing protein</fullName>
    </recommendedName>
</protein>
<feature type="compositionally biased region" description="Low complexity" evidence="1">
    <location>
        <begin position="382"/>
        <end position="403"/>
    </location>
</feature>
<feature type="transmembrane region" description="Helical" evidence="2">
    <location>
        <begin position="194"/>
        <end position="213"/>
    </location>
</feature>
<accession>A0ABN1THY3</accession>
<evidence type="ECO:0000313" key="4">
    <source>
        <dbReference type="Proteomes" id="UP001499987"/>
    </source>
</evidence>
<feature type="region of interest" description="Disordered" evidence="1">
    <location>
        <begin position="361"/>
        <end position="412"/>
    </location>
</feature>
<evidence type="ECO:0008006" key="5">
    <source>
        <dbReference type="Google" id="ProtNLM"/>
    </source>
</evidence>
<evidence type="ECO:0000256" key="2">
    <source>
        <dbReference type="SAM" id="Phobius"/>
    </source>
</evidence>
<evidence type="ECO:0000256" key="1">
    <source>
        <dbReference type="SAM" id="MobiDB-lite"/>
    </source>
</evidence>
<proteinExistence type="predicted"/>
<keyword evidence="2" id="KW-1133">Transmembrane helix</keyword>
<organism evidence="3 4">
    <name type="scientific">Kitasatospora arboriphila</name>
    <dbReference type="NCBI Taxonomy" id="258052"/>
    <lineage>
        <taxon>Bacteria</taxon>
        <taxon>Bacillati</taxon>
        <taxon>Actinomycetota</taxon>
        <taxon>Actinomycetes</taxon>
        <taxon>Kitasatosporales</taxon>
        <taxon>Streptomycetaceae</taxon>
        <taxon>Kitasatospora</taxon>
    </lineage>
</organism>
<feature type="transmembrane region" description="Helical" evidence="2">
    <location>
        <begin position="254"/>
        <end position="280"/>
    </location>
</feature>
<feature type="region of interest" description="Disordered" evidence="1">
    <location>
        <begin position="1"/>
        <end position="21"/>
    </location>
</feature>
<name>A0ABN1THY3_9ACTN</name>
<feature type="transmembrane region" description="Helical" evidence="2">
    <location>
        <begin position="157"/>
        <end position="182"/>
    </location>
</feature>
<sequence length="412" mass="42004">MSSGGDWRGPHHGPGAPGGVPRGYVVEAPKPGVVPLRPLGVGEIISGVFTTVQRYPAALLVPVMWTALAAVAAFGAFAAVAAVALDGPWQAVHNDELPSTADAVAVAATVAGAFLLLLVVLTALSAVSSATATVVVRYAVIGRRISTREVWAEARPMLWRVLATQLLTGLICAGVLVVSFVLPVLAGLLFGSEAGIVLGALFFLPGWVGAVYVQVRLVLEVPVLVLEDARPVAAIRRAWRLNEGNWWRSLGIPYIVGLVGSFAAQIVAVPCMVVGMFVLFASMGSTAAGDPYAQASPPSVAALVTFAFCTVIGVVLATALTVPLTPLTNGLLYIDRRIRRESLDVALAEAAGLSARPAAYVPGQPGAPAAERPGPAEPAPAGPAADGPAADGPAADGPPADGPTGKQEPGED</sequence>
<keyword evidence="2" id="KW-0472">Membrane</keyword>